<feature type="non-terminal residue" evidence="1">
    <location>
        <position position="1"/>
    </location>
</feature>
<protein>
    <submittedName>
        <fullName evidence="1">14205_t:CDS:1</fullName>
    </submittedName>
</protein>
<gene>
    <name evidence="1" type="ORF">RPERSI_LOCUS26974</name>
</gene>
<dbReference type="EMBL" id="CAJVQC010093766">
    <property type="protein sequence ID" value="CAG8827413.1"/>
    <property type="molecule type" value="Genomic_DNA"/>
</dbReference>
<proteinExistence type="predicted"/>
<name>A0ACA9S4V7_9GLOM</name>
<reference evidence="1" key="1">
    <citation type="submission" date="2021-06" db="EMBL/GenBank/DDBJ databases">
        <authorList>
            <person name="Kallberg Y."/>
            <person name="Tangrot J."/>
            <person name="Rosling A."/>
        </authorList>
    </citation>
    <scope>NUCLEOTIDE SEQUENCE</scope>
    <source>
        <strain evidence="1">MA461A</strain>
    </source>
</reference>
<keyword evidence="2" id="KW-1185">Reference proteome</keyword>
<organism evidence="1 2">
    <name type="scientific">Racocetra persica</name>
    <dbReference type="NCBI Taxonomy" id="160502"/>
    <lineage>
        <taxon>Eukaryota</taxon>
        <taxon>Fungi</taxon>
        <taxon>Fungi incertae sedis</taxon>
        <taxon>Mucoromycota</taxon>
        <taxon>Glomeromycotina</taxon>
        <taxon>Glomeromycetes</taxon>
        <taxon>Diversisporales</taxon>
        <taxon>Gigasporaceae</taxon>
        <taxon>Racocetra</taxon>
    </lineage>
</organism>
<feature type="non-terminal residue" evidence="1">
    <location>
        <position position="62"/>
    </location>
</feature>
<evidence type="ECO:0000313" key="2">
    <source>
        <dbReference type="Proteomes" id="UP000789920"/>
    </source>
</evidence>
<sequence length="62" mass="7021">KCISLVEKTHPNRLVEKVNPTHHSSTGTSRGTVPGFELELSSETTYRQNNNEKKDKKAKLKK</sequence>
<accession>A0ACA9S4V7</accession>
<dbReference type="Proteomes" id="UP000789920">
    <property type="component" value="Unassembled WGS sequence"/>
</dbReference>
<comment type="caution">
    <text evidence="1">The sequence shown here is derived from an EMBL/GenBank/DDBJ whole genome shotgun (WGS) entry which is preliminary data.</text>
</comment>
<evidence type="ECO:0000313" key="1">
    <source>
        <dbReference type="EMBL" id="CAG8827413.1"/>
    </source>
</evidence>